<dbReference type="Pfam" id="PF13953">
    <property type="entry name" value="PapC_C"/>
    <property type="match status" value="1"/>
</dbReference>
<keyword evidence="8" id="KW-0998">Cell outer membrane</keyword>
<dbReference type="InterPro" id="IPR025885">
    <property type="entry name" value="PapC_N"/>
</dbReference>
<evidence type="ECO:0000313" key="12">
    <source>
        <dbReference type="Proteomes" id="UP000279457"/>
    </source>
</evidence>
<dbReference type="InterPro" id="IPR037224">
    <property type="entry name" value="PapC_N_sf"/>
</dbReference>
<dbReference type="InterPro" id="IPR043142">
    <property type="entry name" value="PapC-like_C_sf"/>
</dbReference>
<dbReference type="Pfam" id="PF13954">
    <property type="entry name" value="PapC_N"/>
    <property type="match status" value="1"/>
</dbReference>
<evidence type="ECO:0000256" key="2">
    <source>
        <dbReference type="ARBA" id="ARBA00008064"/>
    </source>
</evidence>
<dbReference type="Gene3D" id="2.60.40.2070">
    <property type="match status" value="1"/>
</dbReference>
<evidence type="ECO:0000256" key="4">
    <source>
        <dbReference type="ARBA" id="ARBA00022452"/>
    </source>
</evidence>
<evidence type="ECO:0000256" key="3">
    <source>
        <dbReference type="ARBA" id="ARBA00022448"/>
    </source>
</evidence>
<keyword evidence="12" id="KW-1185">Reference proteome</keyword>
<comment type="subcellular location">
    <subcellularLocation>
        <location evidence="1">Cell outer membrane</location>
        <topology evidence="1">Multi-pass membrane protein</topology>
    </subcellularLocation>
</comment>
<dbReference type="Gene3D" id="2.60.40.2610">
    <property type="entry name" value="Outer membrane usher protein FimD, plug domain"/>
    <property type="match status" value="1"/>
</dbReference>
<protein>
    <submittedName>
        <fullName evidence="11">Fimbrial biogenesis outer membrane usher protein</fullName>
    </submittedName>
</protein>
<dbReference type="SUPFAM" id="SSF141729">
    <property type="entry name" value="FimD N-terminal domain-like"/>
    <property type="match status" value="1"/>
</dbReference>
<feature type="domain" description="PapC N-terminal" evidence="10">
    <location>
        <begin position="41"/>
        <end position="187"/>
    </location>
</feature>
<organism evidence="11 12">
    <name type="scientific">Erwinia psidii</name>
    <dbReference type="NCBI Taxonomy" id="69224"/>
    <lineage>
        <taxon>Bacteria</taxon>
        <taxon>Pseudomonadati</taxon>
        <taxon>Pseudomonadota</taxon>
        <taxon>Gammaproteobacteria</taxon>
        <taxon>Enterobacterales</taxon>
        <taxon>Erwiniaceae</taxon>
        <taxon>Erwinia</taxon>
    </lineage>
</organism>
<keyword evidence="5" id="KW-0812">Transmembrane</keyword>
<keyword evidence="3" id="KW-0813">Transport</keyword>
<dbReference type="Gene3D" id="2.60.40.3110">
    <property type="match status" value="1"/>
</dbReference>
<dbReference type="PANTHER" id="PTHR30451:SF20">
    <property type="entry name" value="FIMBRIAE USHER"/>
    <property type="match status" value="1"/>
</dbReference>
<evidence type="ECO:0000259" key="10">
    <source>
        <dbReference type="Pfam" id="PF13954"/>
    </source>
</evidence>
<comment type="caution">
    <text evidence="11">The sequence shown here is derived from an EMBL/GenBank/DDBJ whole genome shotgun (WGS) entry which is preliminary data.</text>
</comment>
<dbReference type="GO" id="GO:0009279">
    <property type="term" value="C:cell outer membrane"/>
    <property type="evidence" value="ECO:0007669"/>
    <property type="project" value="UniProtKB-SubCell"/>
</dbReference>
<name>A0A3N6TT73_9GAMM</name>
<dbReference type="InterPro" id="IPR042186">
    <property type="entry name" value="FimD_plug_dom"/>
</dbReference>
<dbReference type="InterPro" id="IPR025949">
    <property type="entry name" value="PapC-like_C"/>
</dbReference>
<dbReference type="GO" id="GO:0009297">
    <property type="term" value="P:pilus assembly"/>
    <property type="evidence" value="ECO:0007669"/>
    <property type="project" value="InterPro"/>
</dbReference>
<proteinExistence type="inferred from homology"/>
<dbReference type="AlphaFoldDB" id="A0A3N6TT73"/>
<evidence type="ECO:0000256" key="5">
    <source>
        <dbReference type="ARBA" id="ARBA00022692"/>
    </source>
</evidence>
<keyword evidence="4" id="KW-1134">Transmembrane beta strand</keyword>
<evidence type="ECO:0000256" key="6">
    <source>
        <dbReference type="ARBA" id="ARBA00022729"/>
    </source>
</evidence>
<keyword evidence="6" id="KW-0732">Signal</keyword>
<evidence type="ECO:0000256" key="7">
    <source>
        <dbReference type="ARBA" id="ARBA00023136"/>
    </source>
</evidence>
<evidence type="ECO:0000259" key="9">
    <source>
        <dbReference type="Pfam" id="PF13953"/>
    </source>
</evidence>
<reference evidence="11 12" key="1">
    <citation type="submission" date="2018-10" db="EMBL/GenBank/DDBJ databases">
        <title>Draft genome sequence for the type isolate of Erwinia psidii, agent causal of bacterial blight in guava (Psidium guajava) and wilt and die-back of Eucalyptus spp.</title>
        <authorList>
            <person name="Hermenegildo P.S."/>
            <person name="Santos S.A."/>
            <person name="Guimaraes L.M.S."/>
            <person name="Vidigal P.M.P."/>
            <person name="Pereira I.C."/>
            <person name="Badel J.L."/>
            <person name="Alfenas-Zerbini P."/>
            <person name="Ferreira M.A.S.V."/>
            <person name="Alfenas A.C."/>
        </authorList>
    </citation>
    <scope>NUCLEOTIDE SEQUENCE [LARGE SCALE GENOMIC DNA]</scope>
    <source>
        <strain evidence="11 12">IBSBF 435</strain>
    </source>
</reference>
<dbReference type="InterPro" id="IPR000015">
    <property type="entry name" value="Fimb_usher"/>
</dbReference>
<accession>A0A3N6TT73</accession>
<evidence type="ECO:0000256" key="8">
    <source>
        <dbReference type="ARBA" id="ARBA00023237"/>
    </source>
</evidence>
<dbReference type="OrthoDB" id="6554712at2"/>
<feature type="domain" description="PapC-like C-terminal" evidence="9">
    <location>
        <begin position="766"/>
        <end position="828"/>
    </location>
</feature>
<dbReference type="EMBL" id="RHHM01000006">
    <property type="protein sequence ID" value="RQM38452.1"/>
    <property type="molecule type" value="Genomic_DNA"/>
</dbReference>
<dbReference type="Gene3D" id="3.10.20.410">
    <property type="match status" value="1"/>
</dbReference>
<comment type="similarity">
    <text evidence="2">Belongs to the fimbrial export usher family.</text>
</comment>
<dbReference type="PANTHER" id="PTHR30451">
    <property type="entry name" value="OUTER MEMBRANE USHER PROTEIN"/>
    <property type="match status" value="1"/>
</dbReference>
<keyword evidence="7" id="KW-0472">Membrane</keyword>
<dbReference type="Proteomes" id="UP000279457">
    <property type="component" value="Unassembled WGS sequence"/>
</dbReference>
<dbReference type="Pfam" id="PF00577">
    <property type="entry name" value="Usher"/>
    <property type="match status" value="1"/>
</dbReference>
<evidence type="ECO:0000256" key="1">
    <source>
        <dbReference type="ARBA" id="ARBA00004571"/>
    </source>
</evidence>
<dbReference type="FunFam" id="2.60.40.3110:FF:000001">
    <property type="entry name" value="Putative fimbrial outer membrane usher"/>
    <property type="match status" value="1"/>
</dbReference>
<sequence length="859" mass="94714">MKTSRNGKGVRKTLPLCFLVHLTGFASTTNENVPEQAQEVQFDSSFLYVSDKNSIDLSRFAKSASVQPGTWRTEIYVNDMAMGKEDVRFIAGKDKVVYPCLNTSLLKKIPFALEKLPADFYNGEDNPTTCVDLRKKLPQAEVIHDSNEQRLNISIPQIMLIKKARGAVDMEQWDKGITALPLGYTVSAWRRESQGSVFQSAYGSLNAGLNLGPWYLRHNGHSSWQAHQPFSYNTVNTWLQRDIPVLQGRLLMGQTSTPGIIFDTLPFTGIQLATDDRMLPYSQRGYAPEIRGIARTSARVTVRQNDQLLYETTVPPGEFLINDIYPAGYGSNLHVTVHESDGSEQHFEVPYSSIAQLLRPGNHRYSFTAGKIRSASLHSNPSFFQSSWQYGFSNAITGWGGLQFSERYQAIQLGAALGTSAGAFALDITHARDREDRWRTPQRGGGESYKLAYSKTIDATSSNLSLSVWQFSTQGYQDLLSTLQHRQALKSGTSSFASWRTRQRLTLTLNQALPTDFGHLNFAGSIQNYWNQQHDTRQFQFGYSNRFKSLSWGMTASRTFSTDGKAENNYLLNFTLPLRGYANRTTSQLRIDLNRDGDGRYAKQATLTGAIGEANPFSYGITATNESSSGTSGSLTGSYRTRMTSLSGSWSQGNSYRSGSVSLSGTVLAHAGGLTMTPYTSDTFALVEAQGAEGARASTYPGVYVDHAGFAAVPYLNPYQFNDIAIDPAGASSHIELNSTTQQVVPRAGAVVAVKYSTRFGTPLLIRAHYQGEPVKFGAEIIDHRGNSLGSVGQAGQIFVRVNETQGQLRVRWADGPEGECTVAYFLQPTGKTKHPLLQRFDSQCLNTAHDPASGDNSR</sequence>
<dbReference type="GO" id="GO:0015473">
    <property type="term" value="F:fimbrial usher porin activity"/>
    <property type="evidence" value="ECO:0007669"/>
    <property type="project" value="InterPro"/>
</dbReference>
<dbReference type="RefSeq" id="WP_124232904.1">
    <property type="nucleotide sequence ID" value="NZ_RHHM01000006.1"/>
</dbReference>
<gene>
    <name evidence="11" type="ORF">EB241_09490</name>
</gene>
<evidence type="ECO:0000313" key="11">
    <source>
        <dbReference type="EMBL" id="RQM38452.1"/>
    </source>
</evidence>